<dbReference type="Proteomes" id="UP000186917">
    <property type="component" value="Unassembled WGS sequence"/>
</dbReference>
<name>A0A1N7RHT0_9BACT</name>
<protein>
    <submittedName>
        <fullName evidence="1">Uncharacterized protein</fullName>
    </submittedName>
</protein>
<sequence>MDNNSEEVVVMTAINTQIMQQVLADAYKMYYI</sequence>
<evidence type="ECO:0000313" key="1">
    <source>
        <dbReference type="EMBL" id="SIT34534.1"/>
    </source>
</evidence>
<gene>
    <name evidence="1" type="ORF">SAMN05421788_11720</name>
</gene>
<keyword evidence="2" id="KW-1185">Reference proteome</keyword>
<proteinExistence type="predicted"/>
<reference evidence="2" key="1">
    <citation type="submission" date="2017-01" db="EMBL/GenBank/DDBJ databases">
        <authorList>
            <person name="Varghese N."/>
            <person name="Submissions S."/>
        </authorList>
    </citation>
    <scope>NUCLEOTIDE SEQUENCE [LARGE SCALE GENOMIC DNA]</scope>
    <source>
        <strain evidence="2">DSM 21054</strain>
    </source>
</reference>
<evidence type="ECO:0000313" key="2">
    <source>
        <dbReference type="Proteomes" id="UP000186917"/>
    </source>
</evidence>
<organism evidence="1 2">
    <name type="scientific">Filimonas lacunae</name>
    <dbReference type="NCBI Taxonomy" id="477680"/>
    <lineage>
        <taxon>Bacteria</taxon>
        <taxon>Pseudomonadati</taxon>
        <taxon>Bacteroidota</taxon>
        <taxon>Chitinophagia</taxon>
        <taxon>Chitinophagales</taxon>
        <taxon>Chitinophagaceae</taxon>
        <taxon>Filimonas</taxon>
    </lineage>
</organism>
<dbReference type="EMBL" id="FTOR01000017">
    <property type="protein sequence ID" value="SIT34534.1"/>
    <property type="molecule type" value="Genomic_DNA"/>
</dbReference>
<accession>A0A1N7RHT0</accession>
<dbReference type="AlphaFoldDB" id="A0A1N7RHT0"/>
<dbReference type="STRING" id="477680.SAMN05421788_11720"/>